<evidence type="ECO:0000256" key="10">
    <source>
        <dbReference type="SAM" id="Phobius"/>
    </source>
</evidence>
<keyword evidence="3" id="KW-0813">Transport</keyword>
<keyword evidence="7 10" id="KW-0472">Membrane</keyword>
<comment type="similarity">
    <text evidence="2">Belongs to the drug/metabolite transporter (DMT) superfamily. Small multidrug resistance (SMR) (TC 2.A.7.1) family. Mmr subfamily.</text>
</comment>
<dbReference type="SUPFAM" id="SSF103481">
    <property type="entry name" value="Multidrug resistance efflux transporter EmrE"/>
    <property type="match status" value="1"/>
</dbReference>
<keyword evidence="8" id="KW-0046">Antibiotic resistance</keyword>
<dbReference type="InterPro" id="IPR037185">
    <property type="entry name" value="EmrE-like"/>
</dbReference>
<evidence type="ECO:0000256" key="9">
    <source>
        <dbReference type="RuleBase" id="RU003942"/>
    </source>
</evidence>
<organism evidence="11 12">
    <name type="scientific">Mycolicibacterium tokaiense</name>
    <dbReference type="NCBI Taxonomy" id="39695"/>
    <lineage>
        <taxon>Bacteria</taxon>
        <taxon>Bacillati</taxon>
        <taxon>Actinomycetota</taxon>
        <taxon>Actinomycetes</taxon>
        <taxon>Mycobacteriales</taxon>
        <taxon>Mycobacteriaceae</taxon>
        <taxon>Mycolicibacterium</taxon>
    </lineage>
</organism>
<proteinExistence type="inferred from homology"/>
<protein>
    <submittedName>
        <fullName evidence="11">Small multidrug resistance protein</fullName>
    </submittedName>
</protein>
<dbReference type="Gene3D" id="1.10.3730.20">
    <property type="match status" value="1"/>
</dbReference>
<feature type="transmembrane region" description="Helical" evidence="10">
    <location>
        <begin position="56"/>
        <end position="78"/>
    </location>
</feature>
<dbReference type="GO" id="GO:0046677">
    <property type="term" value="P:response to antibiotic"/>
    <property type="evidence" value="ECO:0007669"/>
    <property type="project" value="UniProtKB-KW"/>
</dbReference>
<dbReference type="GO" id="GO:0022857">
    <property type="term" value="F:transmembrane transporter activity"/>
    <property type="evidence" value="ECO:0007669"/>
    <property type="project" value="InterPro"/>
</dbReference>
<gene>
    <name evidence="11" type="primary">mdtJ</name>
    <name evidence="11" type="ORF">NCTC10821_06045</name>
</gene>
<keyword evidence="6 10" id="KW-1133">Transmembrane helix</keyword>
<evidence type="ECO:0000256" key="3">
    <source>
        <dbReference type="ARBA" id="ARBA00022448"/>
    </source>
</evidence>
<dbReference type="OrthoDB" id="3175079at2"/>
<evidence type="ECO:0000256" key="4">
    <source>
        <dbReference type="ARBA" id="ARBA00022475"/>
    </source>
</evidence>
<accession>A0A378TS64</accession>
<evidence type="ECO:0000256" key="5">
    <source>
        <dbReference type="ARBA" id="ARBA00022692"/>
    </source>
</evidence>
<dbReference type="PANTHER" id="PTHR30561">
    <property type="entry name" value="SMR FAMILY PROTON-DEPENDENT DRUG EFFLUX TRANSPORTER SUGE"/>
    <property type="match status" value="1"/>
</dbReference>
<dbReference type="Proteomes" id="UP000254978">
    <property type="component" value="Unassembled WGS sequence"/>
</dbReference>
<sequence>MRKWALLGGAISTEVVATLSLRAFQDHSAWLAVVIPGYALSFVFLTFVLRAGMPIGVAYGIWAAAGTALTAGLAAVIFADPFTWPVIAGIGLIIVGVLLVEFGSHAGVRP</sequence>
<dbReference type="InterPro" id="IPR000390">
    <property type="entry name" value="Small_drug/metabolite_transptr"/>
</dbReference>
<dbReference type="AlphaFoldDB" id="A0A378TS64"/>
<keyword evidence="5 9" id="KW-0812">Transmembrane</keyword>
<dbReference type="PANTHER" id="PTHR30561:SF1">
    <property type="entry name" value="MULTIDRUG TRANSPORTER EMRE"/>
    <property type="match status" value="1"/>
</dbReference>
<dbReference type="RefSeq" id="WP_115281167.1">
    <property type="nucleotide sequence ID" value="NZ_AP022600.1"/>
</dbReference>
<dbReference type="Pfam" id="PF00893">
    <property type="entry name" value="Multi_Drug_Res"/>
    <property type="match status" value="1"/>
</dbReference>
<keyword evidence="4" id="KW-1003">Cell membrane</keyword>
<comment type="subcellular location">
    <subcellularLocation>
        <location evidence="1 9">Cell membrane</location>
        <topology evidence="1 9">Multi-pass membrane protein</topology>
    </subcellularLocation>
</comment>
<dbReference type="EMBL" id="UGQT01000001">
    <property type="protein sequence ID" value="STZ62476.1"/>
    <property type="molecule type" value="Genomic_DNA"/>
</dbReference>
<keyword evidence="12" id="KW-1185">Reference proteome</keyword>
<name>A0A378TS64_9MYCO</name>
<evidence type="ECO:0000256" key="2">
    <source>
        <dbReference type="ARBA" id="ARBA00007822"/>
    </source>
</evidence>
<feature type="transmembrane region" description="Helical" evidence="10">
    <location>
        <begin position="84"/>
        <end position="102"/>
    </location>
</feature>
<evidence type="ECO:0000256" key="6">
    <source>
        <dbReference type="ARBA" id="ARBA00022989"/>
    </source>
</evidence>
<feature type="transmembrane region" description="Helical" evidence="10">
    <location>
        <begin position="27"/>
        <end position="49"/>
    </location>
</feature>
<evidence type="ECO:0000256" key="7">
    <source>
        <dbReference type="ARBA" id="ARBA00023136"/>
    </source>
</evidence>
<evidence type="ECO:0000256" key="8">
    <source>
        <dbReference type="ARBA" id="ARBA00023251"/>
    </source>
</evidence>
<dbReference type="InterPro" id="IPR045324">
    <property type="entry name" value="Small_multidrug_res"/>
</dbReference>
<dbReference type="GO" id="GO:0005886">
    <property type="term" value="C:plasma membrane"/>
    <property type="evidence" value="ECO:0007669"/>
    <property type="project" value="UniProtKB-SubCell"/>
</dbReference>
<evidence type="ECO:0000256" key="1">
    <source>
        <dbReference type="ARBA" id="ARBA00004651"/>
    </source>
</evidence>
<reference evidence="11 12" key="1">
    <citation type="submission" date="2018-06" db="EMBL/GenBank/DDBJ databases">
        <authorList>
            <consortium name="Pathogen Informatics"/>
            <person name="Doyle S."/>
        </authorList>
    </citation>
    <scope>NUCLEOTIDE SEQUENCE [LARGE SCALE GENOMIC DNA]</scope>
    <source>
        <strain evidence="11 12">NCTC10821</strain>
    </source>
</reference>
<evidence type="ECO:0000313" key="11">
    <source>
        <dbReference type="EMBL" id="STZ62476.1"/>
    </source>
</evidence>
<evidence type="ECO:0000313" key="12">
    <source>
        <dbReference type="Proteomes" id="UP000254978"/>
    </source>
</evidence>